<dbReference type="OrthoDB" id="695856at2759"/>
<evidence type="ECO:0000259" key="2">
    <source>
        <dbReference type="Pfam" id="PF24758"/>
    </source>
</evidence>
<dbReference type="SUPFAM" id="SSF81383">
    <property type="entry name" value="F-box domain"/>
    <property type="match status" value="1"/>
</dbReference>
<dbReference type="InterPro" id="IPR053197">
    <property type="entry name" value="F-box_SCFL_complex_component"/>
</dbReference>
<protein>
    <recommendedName>
        <fullName evidence="2">F-box/LRR-repeat protein 15/At3g58940/PEG3-like LRR domain-containing protein</fullName>
    </recommendedName>
</protein>
<sequence>MGSHSGASGDARLSVLGDAVLGHMLLFLPADEAVRAATLSRRWCHVVAYMHTVALEEPEPPIPDYDGDYSPGYSRPFDRNAVDAPLFSNAVSAALFGHLRLDGEAGVPLCAIRVGFERFSGLNAGLVEMWLWYAMRQASEELHVDLRLRRQAVCGCSYSLQGRRATDDMDKANGAGGEECSDHDSEYVESENDGEDEDPASPTTPPANDDDPASLRSPLLDDDEEEPPPPRMNEYIMLRSLFSCAALRTLRIGPCRLDLPAATTIALPSVATLHLTHVTGRKSAVQQLVSVCPCLADLTLEAYEKLTKLAVLGIRLRRLAL</sequence>
<proteinExistence type="predicted"/>
<gene>
    <name evidence="3" type="ORF">BAE44_0000686</name>
</gene>
<dbReference type="STRING" id="888268.A0A1E5WLJ6"/>
<keyword evidence="4" id="KW-1185">Reference proteome</keyword>
<dbReference type="Pfam" id="PF24758">
    <property type="entry name" value="LRR_At5g56370"/>
    <property type="match status" value="1"/>
</dbReference>
<evidence type="ECO:0000256" key="1">
    <source>
        <dbReference type="SAM" id="MobiDB-lite"/>
    </source>
</evidence>
<dbReference type="InterPro" id="IPR055411">
    <property type="entry name" value="LRR_FXL15/At3g58940/PEG3-like"/>
</dbReference>
<evidence type="ECO:0000313" key="3">
    <source>
        <dbReference type="EMBL" id="OEL38295.1"/>
    </source>
</evidence>
<name>A0A1E5WLJ6_9POAL</name>
<dbReference type="PANTHER" id="PTHR34223">
    <property type="entry name" value="OS11G0201299 PROTEIN"/>
    <property type="match status" value="1"/>
</dbReference>
<feature type="domain" description="F-box/LRR-repeat protein 15/At3g58940/PEG3-like LRR" evidence="2">
    <location>
        <begin position="236"/>
        <end position="318"/>
    </location>
</feature>
<dbReference type="EMBL" id="LWDX02002297">
    <property type="protein sequence ID" value="OEL38295.1"/>
    <property type="molecule type" value="Genomic_DNA"/>
</dbReference>
<dbReference type="PANTHER" id="PTHR34223:SF117">
    <property type="entry name" value="OS06G0493266 PROTEIN"/>
    <property type="match status" value="1"/>
</dbReference>
<feature type="region of interest" description="Disordered" evidence="1">
    <location>
        <begin position="167"/>
        <end position="232"/>
    </location>
</feature>
<comment type="caution">
    <text evidence="3">The sequence shown here is derived from an EMBL/GenBank/DDBJ whole genome shotgun (WGS) entry which is preliminary data.</text>
</comment>
<organism evidence="3 4">
    <name type="scientific">Dichanthelium oligosanthes</name>
    <dbReference type="NCBI Taxonomy" id="888268"/>
    <lineage>
        <taxon>Eukaryota</taxon>
        <taxon>Viridiplantae</taxon>
        <taxon>Streptophyta</taxon>
        <taxon>Embryophyta</taxon>
        <taxon>Tracheophyta</taxon>
        <taxon>Spermatophyta</taxon>
        <taxon>Magnoliopsida</taxon>
        <taxon>Liliopsida</taxon>
        <taxon>Poales</taxon>
        <taxon>Poaceae</taxon>
        <taxon>PACMAD clade</taxon>
        <taxon>Panicoideae</taxon>
        <taxon>Panicodae</taxon>
        <taxon>Paniceae</taxon>
        <taxon>Dichantheliinae</taxon>
        <taxon>Dichanthelium</taxon>
    </lineage>
</organism>
<dbReference type="Proteomes" id="UP000095767">
    <property type="component" value="Unassembled WGS sequence"/>
</dbReference>
<evidence type="ECO:0000313" key="4">
    <source>
        <dbReference type="Proteomes" id="UP000095767"/>
    </source>
</evidence>
<reference evidence="3 4" key="1">
    <citation type="submission" date="2016-09" db="EMBL/GenBank/DDBJ databases">
        <title>The draft genome of Dichanthelium oligosanthes: A C3 panicoid grass species.</title>
        <authorList>
            <person name="Studer A.J."/>
            <person name="Schnable J.C."/>
            <person name="Brutnell T.P."/>
        </authorList>
    </citation>
    <scope>NUCLEOTIDE SEQUENCE [LARGE SCALE GENOMIC DNA]</scope>
    <source>
        <strain evidence="4">cv. Kellogg 1175</strain>
        <tissue evidence="3">Leaf</tissue>
    </source>
</reference>
<dbReference type="AlphaFoldDB" id="A0A1E5WLJ6"/>
<dbReference type="InterPro" id="IPR036047">
    <property type="entry name" value="F-box-like_dom_sf"/>
</dbReference>
<feature type="compositionally biased region" description="Acidic residues" evidence="1">
    <location>
        <begin position="187"/>
        <end position="199"/>
    </location>
</feature>
<accession>A0A1E5WLJ6</accession>